<dbReference type="CDD" id="cd06558">
    <property type="entry name" value="crotonase-like"/>
    <property type="match status" value="1"/>
</dbReference>
<proteinExistence type="inferred from homology"/>
<organism evidence="4 5">
    <name type="scientific">Arachis hypogaea</name>
    <name type="common">Peanut</name>
    <dbReference type="NCBI Taxonomy" id="3818"/>
    <lineage>
        <taxon>Eukaryota</taxon>
        <taxon>Viridiplantae</taxon>
        <taxon>Streptophyta</taxon>
        <taxon>Embryophyta</taxon>
        <taxon>Tracheophyta</taxon>
        <taxon>Spermatophyta</taxon>
        <taxon>Magnoliopsida</taxon>
        <taxon>eudicotyledons</taxon>
        <taxon>Gunneridae</taxon>
        <taxon>Pentapetalae</taxon>
        <taxon>rosids</taxon>
        <taxon>fabids</taxon>
        <taxon>Fabales</taxon>
        <taxon>Fabaceae</taxon>
        <taxon>Papilionoideae</taxon>
        <taxon>50 kb inversion clade</taxon>
        <taxon>dalbergioids sensu lato</taxon>
        <taxon>Dalbergieae</taxon>
        <taxon>Pterocarpus clade</taxon>
        <taxon>Arachis</taxon>
    </lineage>
</organism>
<feature type="domain" description="Enoyl-CoA hydratase/isomerase" evidence="3">
    <location>
        <begin position="2"/>
        <end position="81"/>
    </location>
</feature>
<keyword evidence="5" id="KW-1185">Reference proteome</keyword>
<evidence type="ECO:0000259" key="3">
    <source>
        <dbReference type="Pfam" id="PF16113"/>
    </source>
</evidence>
<evidence type="ECO:0000256" key="1">
    <source>
        <dbReference type="ARBA" id="ARBA00022801"/>
    </source>
</evidence>
<dbReference type="Proteomes" id="UP000289738">
    <property type="component" value="Chromosome A05"/>
</dbReference>
<accession>A0A445D4N9</accession>
<dbReference type="EMBL" id="SDMP01000005">
    <property type="protein sequence ID" value="RYR58168.1"/>
    <property type="molecule type" value="Genomic_DNA"/>
</dbReference>
<dbReference type="InterPro" id="IPR032259">
    <property type="entry name" value="HIBYL-CoA-H"/>
</dbReference>
<comment type="catalytic activity">
    <reaction evidence="2">
        <text>3-hydroxy-2-methylpropanoyl-CoA + H2O = 3-hydroxy-2-methylpropanoate + CoA + H(+)</text>
        <dbReference type="Rhea" id="RHEA:20888"/>
        <dbReference type="ChEBI" id="CHEBI:11805"/>
        <dbReference type="ChEBI" id="CHEBI:15377"/>
        <dbReference type="ChEBI" id="CHEBI:15378"/>
        <dbReference type="ChEBI" id="CHEBI:57287"/>
        <dbReference type="ChEBI" id="CHEBI:57340"/>
        <dbReference type="EC" id="3.1.2.4"/>
    </reaction>
</comment>
<name>A0A445D4N9_ARAHY</name>
<comment type="pathway">
    <text evidence="2">Amino-acid degradation; L-valine degradation.</text>
</comment>
<dbReference type="GO" id="GO:0003860">
    <property type="term" value="F:3-hydroxyisobutyryl-CoA hydrolase activity"/>
    <property type="evidence" value="ECO:0007669"/>
    <property type="project" value="UniProtKB-UniRule"/>
</dbReference>
<dbReference type="Pfam" id="PF16113">
    <property type="entry name" value="ECH_2"/>
    <property type="match status" value="1"/>
</dbReference>
<dbReference type="STRING" id="3818.A0A445D4N9"/>
<comment type="function">
    <text evidence="2">Hydrolyzes 3-hydroxyisobutyryl-CoA (HIBYL-CoA), a saline catabolite. Has high activity toward isobutyryl-CoA. Could be an isobutyryl-CoA dehydrogenase that functions in valine catabolism.</text>
</comment>
<evidence type="ECO:0000313" key="4">
    <source>
        <dbReference type="EMBL" id="RYR58168.1"/>
    </source>
</evidence>
<dbReference type="EC" id="3.1.2.4" evidence="2"/>
<evidence type="ECO:0000313" key="5">
    <source>
        <dbReference type="Proteomes" id="UP000289738"/>
    </source>
</evidence>
<dbReference type="InterPro" id="IPR029045">
    <property type="entry name" value="ClpP/crotonase-like_dom_sf"/>
</dbReference>
<sequence>MYEDDSSVKLVILKGNGKGFCAGGDVVSIISTSLIGHWTYPVKFYGKTLILDHLAATYKKPLVSVINGVVMGGGAGLSMNTT</sequence>
<comment type="similarity">
    <text evidence="2">Belongs to the enoyl-CoA hydratase/isomerase family.</text>
</comment>
<dbReference type="SUPFAM" id="SSF52096">
    <property type="entry name" value="ClpP/crotonase"/>
    <property type="match status" value="1"/>
</dbReference>
<dbReference type="GO" id="GO:0006574">
    <property type="term" value="P:L-valine catabolic process"/>
    <property type="evidence" value="ECO:0007669"/>
    <property type="project" value="UniProtKB-UniRule"/>
</dbReference>
<evidence type="ECO:0000256" key="2">
    <source>
        <dbReference type="RuleBase" id="RU369070"/>
    </source>
</evidence>
<comment type="caution">
    <text evidence="4">The sequence shown here is derived from an EMBL/GenBank/DDBJ whole genome shotgun (WGS) entry which is preliminary data.</text>
</comment>
<keyword evidence="1 2" id="KW-0378">Hydrolase</keyword>
<gene>
    <name evidence="4" type="ORF">Ahy_A05g023841</name>
</gene>
<dbReference type="PANTHER" id="PTHR43176">
    <property type="entry name" value="3-HYDROXYISOBUTYRYL-COA HYDROLASE-RELATED"/>
    <property type="match status" value="1"/>
</dbReference>
<reference evidence="4 5" key="1">
    <citation type="submission" date="2019-01" db="EMBL/GenBank/DDBJ databases">
        <title>Sequencing of cultivated peanut Arachis hypogaea provides insights into genome evolution and oil improvement.</title>
        <authorList>
            <person name="Chen X."/>
        </authorList>
    </citation>
    <scope>NUCLEOTIDE SEQUENCE [LARGE SCALE GENOMIC DNA]</scope>
    <source>
        <strain evidence="5">cv. Fuhuasheng</strain>
        <tissue evidence="4">Leaves</tissue>
    </source>
</reference>
<dbReference type="Gene3D" id="3.90.226.10">
    <property type="entry name" value="2-enoyl-CoA Hydratase, Chain A, domain 1"/>
    <property type="match status" value="1"/>
</dbReference>
<dbReference type="AlphaFoldDB" id="A0A445D4N9"/>
<protein>
    <recommendedName>
        <fullName evidence="2">3-hydroxyisobutyryl-CoA hydrolase</fullName>
        <shortName evidence="2">HIB-CoA hydrolase</shortName>
        <shortName evidence="2">HIBYL-CoA-H</shortName>
        <ecNumber evidence="2">3.1.2.4</ecNumber>
    </recommendedName>
    <alternativeName>
        <fullName evidence="2">3-hydroxyisobutyryl-coenzyme A hydrolase</fullName>
    </alternativeName>
</protein>
<dbReference type="PANTHER" id="PTHR43176:SF6">
    <property type="entry name" value="3-HYDROXYISOBUTYRYL-COA HYDROLASE"/>
    <property type="match status" value="1"/>
</dbReference>
<dbReference type="InterPro" id="IPR045004">
    <property type="entry name" value="ECH_dom"/>
</dbReference>